<dbReference type="AlphaFoldDB" id="A0A6S7B7K2"/>
<sequence length="115" mass="12378">MGVGMQIVYLGFAGTSHIEAEAASQLVRLERFSQSIAGCHLAIESIRAALPDYRANAAPGEPRAPMFDARLDLIMRSGELVPIRHCLDANAEVAVQAAFDCAEQQLALNPARTRS</sequence>
<evidence type="ECO:0000313" key="1">
    <source>
        <dbReference type="EMBL" id="CAB3789783.1"/>
    </source>
</evidence>
<organism evidence="1 2">
    <name type="scientific">Paraburkholderia ultramafica</name>
    <dbReference type="NCBI Taxonomy" id="1544867"/>
    <lineage>
        <taxon>Bacteria</taxon>
        <taxon>Pseudomonadati</taxon>
        <taxon>Pseudomonadota</taxon>
        <taxon>Betaproteobacteria</taxon>
        <taxon>Burkholderiales</taxon>
        <taxon>Burkholderiaceae</taxon>
        <taxon>Paraburkholderia</taxon>
    </lineage>
</organism>
<dbReference type="RefSeq" id="WP_175150274.1">
    <property type="nucleotide sequence ID" value="NZ_CADIKK010000012.1"/>
</dbReference>
<keyword evidence="2" id="KW-1185">Reference proteome</keyword>
<gene>
    <name evidence="1" type="ORF">LMG28614_03001</name>
</gene>
<protein>
    <recommendedName>
        <fullName evidence="3">Metal ABC transporter ATPase</fullName>
    </recommendedName>
</protein>
<dbReference type="EMBL" id="CADIKK010000012">
    <property type="protein sequence ID" value="CAB3789783.1"/>
    <property type="molecule type" value="Genomic_DNA"/>
</dbReference>
<accession>A0A6S7B7K2</accession>
<evidence type="ECO:0008006" key="3">
    <source>
        <dbReference type="Google" id="ProtNLM"/>
    </source>
</evidence>
<reference evidence="1 2" key="1">
    <citation type="submission" date="2020-04" db="EMBL/GenBank/DDBJ databases">
        <authorList>
            <person name="De Canck E."/>
        </authorList>
    </citation>
    <scope>NUCLEOTIDE SEQUENCE [LARGE SCALE GENOMIC DNA]</scope>
    <source>
        <strain evidence="1 2">LMG 28614</strain>
    </source>
</reference>
<evidence type="ECO:0000313" key="2">
    <source>
        <dbReference type="Proteomes" id="UP000494365"/>
    </source>
</evidence>
<proteinExistence type="predicted"/>
<dbReference type="Proteomes" id="UP000494365">
    <property type="component" value="Unassembled WGS sequence"/>
</dbReference>
<name>A0A6S7B7K2_9BURK</name>